<dbReference type="STRING" id="341454.A0A4S2MT53"/>
<feature type="transmembrane region" description="Helical" evidence="8">
    <location>
        <begin position="242"/>
        <end position="260"/>
    </location>
</feature>
<evidence type="ECO:0000256" key="8">
    <source>
        <dbReference type="SAM" id="Phobius"/>
    </source>
</evidence>
<evidence type="ECO:0000256" key="2">
    <source>
        <dbReference type="ARBA" id="ARBA00022448"/>
    </source>
</evidence>
<organism evidence="9 10">
    <name type="scientific">Ascodesmis nigricans</name>
    <dbReference type="NCBI Taxonomy" id="341454"/>
    <lineage>
        <taxon>Eukaryota</taxon>
        <taxon>Fungi</taxon>
        <taxon>Dikarya</taxon>
        <taxon>Ascomycota</taxon>
        <taxon>Pezizomycotina</taxon>
        <taxon>Pezizomycetes</taxon>
        <taxon>Pezizales</taxon>
        <taxon>Ascodesmidaceae</taxon>
        <taxon>Ascodesmis</taxon>
    </lineage>
</organism>
<dbReference type="AlphaFoldDB" id="A0A4S2MT53"/>
<keyword evidence="3" id="KW-1003">Cell membrane</keyword>
<keyword evidence="4 8" id="KW-0812">Transmembrane</keyword>
<feature type="transmembrane region" description="Helical" evidence="8">
    <location>
        <begin position="294"/>
        <end position="316"/>
    </location>
</feature>
<dbReference type="PANTHER" id="PTHR43549:SF2">
    <property type="entry name" value="MULTIDRUG RESISTANCE PROTEIN NORM-RELATED"/>
    <property type="match status" value="1"/>
</dbReference>
<feature type="transmembrane region" description="Helical" evidence="8">
    <location>
        <begin position="59"/>
        <end position="80"/>
    </location>
</feature>
<evidence type="ECO:0000256" key="6">
    <source>
        <dbReference type="ARBA" id="ARBA00023136"/>
    </source>
</evidence>
<dbReference type="InParanoid" id="A0A4S2MT53"/>
<reference evidence="9 10" key="1">
    <citation type="submission" date="2019-04" db="EMBL/GenBank/DDBJ databases">
        <title>Comparative genomics and transcriptomics to analyze fruiting body development in filamentous ascomycetes.</title>
        <authorList>
            <consortium name="DOE Joint Genome Institute"/>
            <person name="Lutkenhaus R."/>
            <person name="Traeger S."/>
            <person name="Breuer J."/>
            <person name="Kuo A."/>
            <person name="Lipzen A."/>
            <person name="Pangilinan J."/>
            <person name="Dilworth D."/>
            <person name="Sandor L."/>
            <person name="Poggeler S."/>
            <person name="Barry K."/>
            <person name="Grigoriev I.V."/>
            <person name="Nowrousian M."/>
        </authorList>
    </citation>
    <scope>NUCLEOTIDE SEQUENCE [LARGE SCALE GENOMIC DNA]</scope>
    <source>
        <strain evidence="9 10">CBS 389.68</strain>
    </source>
</reference>
<comment type="subcellular location">
    <subcellularLocation>
        <location evidence="1">Cell membrane</location>
        <topology evidence="1">Multi-pass membrane protein</topology>
    </subcellularLocation>
</comment>
<dbReference type="Proteomes" id="UP000298138">
    <property type="component" value="Unassembled WGS sequence"/>
</dbReference>
<feature type="region of interest" description="Disordered" evidence="7">
    <location>
        <begin position="1"/>
        <end position="31"/>
    </location>
</feature>
<keyword evidence="2" id="KW-0813">Transport</keyword>
<dbReference type="OrthoDB" id="2119662at2759"/>
<evidence type="ECO:0000313" key="9">
    <source>
        <dbReference type="EMBL" id="TGZ79647.1"/>
    </source>
</evidence>
<evidence type="ECO:0000256" key="1">
    <source>
        <dbReference type="ARBA" id="ARBA00004651"/>
    </source>
</evidence>
<evidence type="ECO:0000256" key="7">
    <source>
        <dbReference type="SAM" id="MobiDB-lite"/>
    </source>
</evidence>
<dbReference type="InterPro" id="IPR052031">
    <property type="entry name" value="Membrane_Transporter-Flippase"/>
</dbReference>
<keyword evidence="6 8" id="KW-0472">Membrane</keyword>
<evidence type="ECO:0000313" key="10">
    <source>
        <dbReference type="Proteomes" id="UP000298138"/>
    </source>
</evidence>
<keyword evidence="10" id="KW-1185">Reference proteome</keyword>
<feature type="transmembrane region" description="Helical" evidence="8">
    <location>
        <begin position="203"/>
        <end position="221"/>
    </location>
</feature>
<feature type="transmembrane region" description="Helical" evidence="8">
    <location>
        <begin position="439"/>
        <end position="456"/>
    </location>
</feature>
<evidence type="ECO:0000256" key="3">
    <source>
        <dbReference type="ARBA" id="ARBA00022475"/>
    </source>
</evidence>
<evidence type="ECO:0000256" key="5">
    <source>
        <dbReference type="ARBA" id="ARBA00022989"/>
    </source>
</evidence>
<feature type="transmembrane region" description="Helical" evidence="8">
    <location>
        <begin position="410"/>
        <end position="432"/>
    </location>
</feature>
<feature type="transmembrane region" description="Helical" evidence="8">
    <location>
        <begin position="130"/>
        <end position="157"/>
    </location>
</feature>
<sequence>MANRRHRYQRIPESPMENHDDTSNKGDVPGTTYEDLVAPPEPVKWYHHWNKRDHYPGALIFNIFTFLLPAIYGTLSKLYIANIDSSMVATTDTYTYISVVVEVINEGLPRAAYRVIGDKSRQGLPSRFRIATALIAFQSFLGAIMSVIICAAAANFADAFVPKETRAESLLYVRIAAFSAFFSAVDVAVAISTRTLDRPEVPLAISMVKTAVNILLDFVLLSKFRPNKKIDVDAVTQVIIRLSCDAMGALVGILYFLWIAKEKGCLGTPKFAGLKKLVRPGSYTFVESAVRNAFYLWLVSGIVGLGQDYATAWGVFNTIRWGIVMVPVYALEATASTFVGHEWGAWKARSFGIKATKQDLKIISWPALVSVGIALVVEIPLCFGMGFGGARRFAYYLSNSEAVSKITAHMWRTIDWCYIFYAVTTQLASILLATRPRWYLAQSLVANIFWVLPWAIVVTKVKPKKDPWLLYGMVFGGSMVASFIIVMGVLTLWARRLMKAPKSQVVGVAE</sequence>
<evidence type="ECO:0000256" key="4">
    <source>
        <dbReference type="ARBA" id="ARBA00022692"/>
    </source>
</evidence>
<protein>
    <submittedName>
        <fullName evidence="9">Uncharacterized protein</fullName>
    </submittedName>
</protein>
<dbReference type="GO" id="GO:0005886">
    <property type="term" value="C:plasma membrane"/>
    <property type="evidence" value="ECO:0007669"/>
    <property type="project" value="UniProtKB-SubCell"/>
</dbReference>
<proteinExistence type="predicted"/>
<dbReference type="EMBL" id="ML220130">
    <property type="protein sequence ID" value="TGZ79647.1"/>
    <property type="molecule type" value="Genomic_DNA"/>
</dbReference>
<name>A0A4S2MT53_9PEZI</name>
<feature type="transmembrane region" description="Helical" evidence="8">
    <location>
        <begin position="367"/>
        <end position="390"/>
    </location>
</feature>
<accession>A0A4S2MT53</accession>
<gene>
    <name evidence="9" type="ORF">EX30DRAFT_321253</name>
</gene>
<keyword evidence="5 8" id="KW-1133">Transmembrane helix</keyword>
<feature type="transmembrane region" description="Helical" evidence="8">
    <location>
        <begin position="169"/>
        <end position="191"/>
    </location>
</feature>
<feature type="transmembrane region" description="Helical" evidence="8">
    <location>
        <begin position="468"/>
        <end position="494"/>
    </location>
</feature>
<dbReference type="PANTHER" id="PTHR43549">
    <property type="entry name" value="MULTIDRUG RESISTANCE PROTEIN YPNP-RELATED"/>
    <property type="match status" value="1"/>
</dbReference>